<organism evidence="4 5">
    <name type="scientific">Actinocrinis puniceicyclus</name>
    <dbReference type="NCBI Taxonomy" id="977794"/>
    <lineage>
        <taxon>Bacteria</taxon>
        <taxon>Bacillati</taxon>
        <taxon>Actinomycetota</taxon>
        <taxon>Actinomycetes</taxon>
        <taxon>Catenulisporales</taxon>
        <taxon>Actinospicaceae</taxon>
        <taxon>Actinocrinis</taxon>
    </lineage>
</organism>
<feature type="compositionally biased region" description="Low complexity" evidence="1">
    <location>
        <begin position="213"/>
        <end position="223"/>
    </location>
</feature>
<comment type="caution">
    <text evidence="4">The sequence shown here is derived from an EMBL/GenBank/DDBJ whole genome shotgun (WGS) entry which is preliminary data.</text>
</comment>
<dbReference type="AlphaFoldDB" id="A0A8J7WSW6"/>
<dbReference type="CDD" id="cd02116">
    <property type="entry name" value="ACT"/>
    <property type="match status" value="1"/>
</dbReference>
<dbReference type="Proteomes" id="UP000677913">
    <property type="component" value="Unassembled WGS sequence"/>
</dbReference>
<name>A0A8J7WSW6_9ACTN</name>
<keyword evidence="5" id="KW-1185">Reference proteome</keyword>
<dbReference type="SUPFAM" id="SSF55021">
    <property type="entry name" value="ACT-like"/>
    <property type="match status" value="1"/>
</dbReference>
<sequence>MTKPPKNHHRELIELAALFVAAGLADLFTDVLGHRVEGPSALIILGVVVAAVTFARHRPVGRGAPPPRAGSAAPFPVDPADPALLAGPSGRLWRVRTMVEDTPGRLAVLAGAFAAVGANILTLQVHPYTEGAVDEFLVEAPGEVAAQQLGAVVAAAGGGQVHVEAADVTALADVPTRALALARRLADDPGELARVLVELLDATEAVWLAPDEAAGSAGSAESARTGRDGHGTESTAIRVHGPNPAVLLVSRPQVPFTFVEFARAQAMADLAAALHRDDPPPPAPGPAARLIAADTAL</sequence>
<evidence type="ECO:0000256" key="2">
    <source>
        <dbReference type="SAM" id="Phobius"/>
    </source>
</evidence>
<keyword evidence="2" id="KW-1133">Transmembrane helix</keyword>
<dbReference type="InterPro" id="IPR002912">
    <property type="entry name" value="ACT_dom"/>
</dbReference>
<feature type="domain" description="ACT" evidence="3">
    <location>
        <begin position="94"/>
        <end position="168"/>
    </location>
</feature>
<keyword evidence="2" id="KW-0472">Membrane</keyword>
<gene>
    <name evidence="4" type="ORF">KGA66_22705</name>
</gene>
<reference evidence="4" key="1">
    <citation type="submission" date="2021-04" db="EMBL/GenBank/DDBJ databases">
        <title>Genome based classification of Actinospica acidithermotolerans sp. nov., an actinobacterium isolated from an Indonesian hot spring.</title>
        <authorList>
            <person name="Kusuma A.B."/>
            <person name="Putra K.E."/>
            <person name="Nafisah S."/>
            <person name="Loh J."/>
            <person name="Nouioui I."/>
            <person name="Goodfellow M."/>
        </authorList>
    </citation>
    <scope>NUCLEOTIDE SEQUENCE</scope>
    <source>
        <strain evidence="4">DSM 45618</strain>
    </source>
</reference>
<dbReference type="RefSeq" id="WP_211470385.1">
    <property type="nucleotide sequence ID" value="NZ_JAGSXH010000106.1"/>
</dbReference>
<feature type="region of interest" description="Disordered" evidence="1">
    <location>
        <begin position="213"/>
        <end position="238"/>
    </location>
</feature>
<evidence type="ECO:0000256" key="1">
    <source>
        <dbReference type="SAM" id="MobiDB-lite"/>
    </source>
</evidence>
<accession>A0A8J7WSW6</accession>
<protein>
    <recommendedName>
        <fullName evidence="3">ACT domain-containing protein</fullName>
    </recommendedName>
</protein>
<proteinExistence type="predicted"/>
<feature type="transmembrane region" description="Helical" evidence="2">
    <location>
        <begin position="12"/>
        <end position="32"/>
    </location>
</feature>
<evidence type="ECO:0000313" key="4">
    <source>
        <dbReference type="EMBL" id="MBS2965877.1"/>
    </source>
</evidence>
<feature type="transmembrane region" description="Helical" evidence="2">
    <location>
        <begin position="38"/>
        <end position="55"/>
    </location>
</feature>
<evidence type="ECO:0000259" key="3">
    <source>
        <dbReference type="PROSITE" id="PS51671"/>
    </source>
</evidence>
<dbReference type="PROSITE" id="PS51671">
    <property type="entry name" value="ACT"/>
    <property type="match status" value="1"/>
</dbReference>
<keyword evidence="2" id="KW-0812">Transmembrane</keyword>
<dbReference type="InterPro" id="IPR045865">
    <property type="entry name" value="ACT-like_dom_sf"/>
</dbReference>
<evidence type="ECO:0000313" key="5">
    <source>
        <dbReference type="Proteomes" id="UP000677913"/>
    </source>
</evidence>
<dbReference type="EMBL" id="JAGSXH010000106">
    <property type="protein sequence ID" value="MBS2965877.1"/>
    <property type="molecule type" value="Genomic_DNA"/>
</dbReference>